<accession>A0ABW7W8X6</accession>
<comment type="caution">
    <text evidence="2">The sequence shown here is derived from an EMBL/GenBank/DDBJ whole genome shotgun (WGS) entry which is preliminary data.</text>
</comment>
<protein>
    <submittedName>
        <fullName evidence="2">SDR family NAD(P)-dependent oxidoreductase</fullName>
    </submittedName>
</protein>
<evidence type="ECO:0000313" key="3">
    <source>
        <dbReference type="Proteomes" id="UP001611450"/>
    </source>
</evidence>
<dbReference type="PANTHER" id="PTHR43943">
    <property type="entry name" value="DEHYDROGENASE/REDUCTASE (SDR FAMILY) MEMBER 4"/>
    <property type="match status" value="1"/>
</dbReference>
<dbReference type="PANTHER" id="PTHR43943:SF2">
    <property type="entry name" value="DEHYDROGENASE_REDUCTASE 4"/>
    <property type="match status" value="1"/>
</dbReference>
<dbReference type="Pfam" id="PF00106">
    <property type="entry name" value="adh_short"/>
    <property type="match status" value="1"/>
</dbReference>
<dbReference type="Proteomes" id="UP001611450">
    <property type="component" value="Unassembled WGS sequence"/>
</dbReference>
<dbReference type="EMBL" id="JBIRXV010000001">
    <property type="protein sequence ID" value="MFI2319430.1"/>
    <property type="molecule type" value="Genomic_DNA"/>
</dbReference>
<dbReference type="SUPFAM" id="SSF51735">
    <property type="entry name" value="NAD(P)-binding Rossmann-fold domains"/>
    <property type="match status" value="2"/>
</dbReference>
<reference evidence="2 3" key="1">
    <citation type="submission" date="2024-10" db="EMBL/GenBank/DDBJ databases">
        <title>The Natural Products Discovery Center: Release of the First 8490 Sequenced Strains for Exploring Actinobacteria Biosynthetic Diversity.</title>
        <authorList>
            <person name="Kalkreuter E."/>
            <person name="Kautsar S.A."/>
            <person name="Yang D."/>
            <person name="Bader C.D."/>
            <person name="Teijaro C.N."/>
            <person name="Fluegel L."/>
            <person name="Davis C.M."/>
            <person name="Simpson J.R."/>
            <person name="Lauterbach L."/>
            <person name="Steele A.D."/>
            <person name="Gui C."/>
            <person name="Meng S."/>
            <person name="Li G."/>
            <person name="Viehrig K."/>
            <person name="Ye F."/>
            <person name="Su P."/>
            <person name="Kiefer A.F."/>
            <person name="Nichols A."/>
            <person name="Cepeda A.J."/>
            <person name="Yan W."/>
            <person name="Fan B."/>
            <person name="Jiang Y."/>
            <person name="Adhikari A."/>
            <person name="Zheng C.-J."/>
            <person name="Schuster L."/>
            <person name="Cowan T.M."/>
            <person name="Smanski M.J."/>
            <person name="Chevrette M.G."/>
            <person name="De Carvalho L.P.S."/>
            <person name="Shen B."/>
        </authorList>
    </citation>
    <scope>NUCLEOTIDE SEQUENCE [LARGE SCALE GENOMIC DNA]</scope>
    <source>
        <strain evidence="2 3">NPDC019626</strain>
    </source>
</reference>
<dbReference type="RefSeq" id="WP_396945779.1">
    <property type="nucleotide sequence ID" value="NZ_JBIRXV010000001.1"/>
</dbReference>
<dbReference type="Gene3D" id="3.40.50.720">
    <property type="entry name" value="NAD(P)-binding Rossmann-like Domain"/>
    <property type="match status" value="2"/>
</dbReference>
<proteinExistence type="inferred from homology"/>
<sequence length="104" mass="10302">MTPILSRARASFPDLSGRTAIVTGASRGIGPAAAQALAAAGANVALTSCKQEAADEAAARIVGSAMAFLASDAASWVTGETLVIDGDQRLGDVVPYRNGATLGA</sequence>
<name>A0ABW7W8X6_9NOCA</name>
<dbReference type="InterPro" id="IPR036291">
    <property type="entry name" value="NAD(P)-bd_dom_sf"/>
</dbReference>
<dbReference type="InterPro" id="IPR002347">
    <property type="entry name" value="SDR_fam"/>
</dbReference>
<comment type="similarity">
    <text evidence="1">Belongs to the short-chain dehydrogenases/reductases (SDR) family.</text>
</comment>
<gene>
    <name evidence="2" type="ORF">ACH47G_02995</name>
</gene>
<keyword evidence="3" id="KW-1185">Reference proteome</keyword>
<organism evidence="2 3">
    <name type="scientific">Nocardia beijingensis</name>
    <dbReference type="NCBI Taxonomy" id="95162"/>
    <lineage>
        <taxon>Bacteria</taxon>
        <taxon>Bacillati</taxon>
        <taxon>Actinomycetota</taxon>
        <taxon>Actinomycetes</taxon>
        <taxon>Mycobacteriales</taxon>
        <taxon>Nocardiaceae</taxon>
        <taxon>Nocardia</taxon>
    </lineage>
</organism>
<evidence type="ECO:0000313" key="2">
    <source>
        <dbReference type="EMBL" id="MFI2319430.1"/>
    </source>
</evidence>
<evidence type="ECO:0000256" key="1">
    <source>
        <dbReference type="ARBA" id="ARBA00006484"/>
    </source>
</evidence>